<feature type="compositionally biased region" description="Basic and acidic residues" evidence="2">
    <location>
        <begin position="578"/>
        <end position="590"/>
    </location>
</feature>
<evidence type="ECO:0000313" key="3">
    <source>
        <dbReference type="EMBL" id="KAK6942633.1"/>
    </source>
</evidence>
<dbReference type="PANTHER" id="PTHR12794:SF0">
    <property type="entry name" value="GEM-ASSOCIATED PROTEIN 2"/>
    <property type="match status" value="1"/>
</dbReference>
<proteinExistence type="inferred from homology"/>
<feature type="region of interest" description="Disordered" evidence="2">
    <location>
        <begin position="571"/>
        <end position="590"/>
    </location>
</feature>
<dbReference type="Proteomes" id="UP001370490">
    <property type="component" value="Unassembled WGS sequence"/>
</dbReference>
<gene>
    <name evidence="3" type="ORF">RJ641_028010</name>
</gene>
<sequence>MVEDSASDTSVGLKRVLTMVDSNQESPQGNHSLALSPPPQQREQLIDESKRQENEDGKEEEEVDDASYESKKAKFHSPQTSVLQNIPVFEERQQHFTEFETHVSNTPVQTQEVRENLSCELDFDKTPSRVSGSVNEGLKPYGKDGFLAVSIDKECEDCGKDEVGLSQVGETNKGPTEVPSSIQEMKSLSELGQHETPTKKVEERTENKGHGILEVIDETVVMQSPTVTKTEIANGEAGSHKNVERNENDKTKHVKEVEGKRKCRRGKGVKKVLETDGKKSNDFTTKIYESEHIDQKGGIKNKRFYSRNELELLRYVNVEEQQKTWNAIYCELGQLIAQEYDGLARGNTSYQKHGCFNSESRQHFGRRDQAILGNTPPFLGEASSQHLDDVKDNVNPLDPGYNHNISSEDNPIIEKEDSEDDEADFSDEDCGTIQRPAFSVSGEPNFDSGPPEDGFEYLRRVRWEAARIPKVKVAKIDQTKLNKEQTVYMPMIPTITKCLENLLPLKQWEDEFLADFADLRLAVSRVEDSSSTDEKLWSKQRIREDRSSQLLESVTNKFYTVSTDKADIYNSNDPDWSTSDKDLSPSSKESRPTVFGIENLKNNPTVSAILSMGSVARVSMLRKHISSIGTATSLSRNDCLWLFALCAVVDTPLHADTCADMRSLLRKCASLRAEKVEVDEELIMLNILATIAGRYFGQLEKVCCVAVQTLLVSCACQRDCISHSPSGSIFTIPVILD</sequence>
<dbReference type="GO" id="GO:0000387">
    <property type="term" value="P:spliceosomal snRNP assembly"/>
    <property type="evidence" value="ECO:0007669"/>
    <property type="project" value="InterPro"/>
</dbReference>
<comment type="similarity">
    <text evidence="1">Belongs to the gemin-2 family.</text>
</comment>
<comment type="caution">
    <text evidence="3">The sequence shown here is derived from an EMBL/GenBank/DDBJ whole genome shotgun (WGS) entry which is preliminary data.</text>
</comment>
<accession>A0AAN8ZQ50</accession>
<dbReference type="Gene3D" id="1.20.58.1070">
    <property type="match status" value="1"/>
</dbReference>
<feature type="region of interest" description="Disordered" evidence="2">
    <location>
        <begin position="1"/>
        <end position="79"/>
    </location>
</feature>
<protein>
    <submittedName>
        <fullName evidence="3">Gemin2/Brr1</fullName>
    </submittedName>
</protein>
<feature type="compositionally biased region" description="Basic and acidic residues" evidence="2">
    <location>
        <begin position="44"/>
        <end position="55"/>
    </location>
</feature>
<organism evidence="3 4">
    <name type="scientific">Dillenia turbinata</name>
    <dbReference type="NCBI Taxonomy" id="194707"/>
    <lineage>
        <taxon>Eukaryota</taxon>
        <taxon>Viridiplantae</taxon>
        <taxon>Streptophyta</taxon>
        <taxon>Embryophyta</taxon>
        <taxon>Tracheophyta</taxon>
        <taxon>Spermatophyta</taxon>
        <taxon>Magnoliopsida</taxon>
        <taxon>eudicotyledons</taxon>
        <taxon>Gunneridae</taxon>
        <taxon>Pentapetalae</taxon>
        <taxon>Dilleniales</taxon>
        <taxon>Dilleniaceae</taxon>
        <taxon>Dillenia</taxon>
    </lineage>
</organism>
<dbReference type="AlphaFoldDB" id="A0AAN8ZQ50"/>
<dbReference type="GO" id="GO:0005634">
    <property type="term" value="C:nucleus"/>
    <property type="evidence" value="ECO:0007669"/>
    <property type="project" value="TreeGrafter"/>
</dbReference>
<feature type="compositionally biased region" description="Polar residues" evidence="2">
    <location>
        <begin position="20"/>
        <end position="33"/>
    </location>
</feature>
<feature type="compositionally biased region" description="Acidic residues" evidence="2">
    <location>
        <begin position="56"/>
        <end position="67"/>
    </location>
</feature>
<reference evidence="3 4" key="1">
    <citation type="submission" date="2023-12" db="EMBL/GenBank/DDBJ databases">
        <title>A high-quality genome assembly for Dillenia turbinata (Dilleniales).</title>
        <authorList>
            <person name="Chanderbali A."/>
        </authorList>
    </citation>
    <scope>NUCLEOTIDE SEQUENCE [LARGE SCALE GENOMIC DNA]</scope>
    <source>
        <strain evidence="3">LSX21</strain>
        <tissue evidence="3">Leaf</tissue>
    </source>
</reference>
<dbReference type="GO" id="GO:0032797">
    <property type="term" value="C:SMN complex"/>
    <property type="evidence" value="ECO:0007669"/>
    <property type="project" value="TreeGrafter"/>
</dbReference>
<evidence type="ECO:0000256" key="2">
    <source>
        <dbReference type="SAM" id="MobiDB-lite"/>
    </source>
</evidence>
<dbReference type="EMBL" id="JBAMMX010000004">
    <property type="protein sequence ID" value="KAK6942633.1"/>
    <property type="molecule type" value="Genomic_DNA"/>
</dbReference>
<dbReference type="Pfam" id="PF04938">
    <property type="entry name" value="SIP1"/>
    <property type="match status" value="1"/>
</dbReference>
<evidence type="ECO:0000256" key="1">
    <source>
        <dbReference type="ARBA" id="ARBA00025758"/>
    </source>
</evidence>
<name>A0AAN8ZQ50_9MAGN</name>
<keyword evidence="4" id="KW-1185">Reference proteome</keyword>
<dbReference type="PANTHER" id="PTHR12794">
    <property type="entry name" value="GEMIN2"/>
    <property type="match status" value="1"/>
</dbReference>
<evidence type="ECO:0000313" key="4">
    <source>
        <dbReference type="Proteomes" id="UP001370490"/>
    </source>
</evidence>
<dbReference type="InterPro" id="IPR035426">
    <property type="entry name" value="Gemin2/Brr1"/>
</dbReference>